<sequence>MDMMTDLPVAVIGAGPVGLAAAAHLVERGICPLILERGESVGAALLEWGHVRVFSPWEYNIDAAARALLDRSGWTAPDSQGLPTGGEIVRDYLAPLGRLPAIAANLKLGAEVTAITRQGHDKVANDGRKDAPFVIRYRDGGGEHRFLARAVIDASGTWWRPNPIGIDGLPVAGEGEASARIAYGIPDVVGKAREDYAGKRVLVIGGGHSAINVALALMELQDGAPGTEIFWALRHANMERLLGGGLNDQLPERGALGLAARQAMADGRLNMLTGFAVDRIETQGEKLAVDAHLAGKPFSLAVDRIVVTTGFRPDLSFLGEIRIALDPAVEAPPALAPLIDPNFHSCGTVPAHGIAKLAHPEPGFTIVGSKSYGRAPTFLMATGYEQVRSVVADIAGDHAAAREVRLVLPETGVCSAVGVATVSESAGCCGGPAPAAVDACCVRDADAKATGASGCGCATAPATETRENMAAGVDA</sequence>
<organism evidence="2 3">
    <name type="scientific">Mesorhizobium ciceri</name>
    <dbReference type="NCBI Taxonomy" id="39645"/>
    <lineage>
        <taxon>Bacteria</taxon>
        <taxon>Pseudomonadati</taxon>
        <taxon>Pseudomonadota</taxon>
        <taxon>Alphaproteobacteria</taxon>
        <taxon>Hyphomicrobiales</taxon>
        <taxon>Phyllobacteriaceae</taxon>
        <taxon>Mesorhizobium</taxon>
    </lineage>
</organism>
<evidence type="ECO:0000313" key="2">
    <source>
        <dbReference type="EMBL" id="UTU54603.1"/>
    </source>
</evidence>
<dbReference type="PRINTS" id="PR00368">
    <property type="entry name" value="FADPNR"/>
</dbReference>
<accession>A0AB38TIA9</accession>
<name>A0AB38TIA9_9HYPH</name>
<dbReference type="InterPro" id="IPR050982">
    <property type="entry name" value="Auxin_biosynth/cation_transpt"/>
</dbReference>
<dbReference type="GO" id="GO:0004497">
    <property type="term" value="F:monooxygenase activity"/>
    <property type="evidence" value="ECO:0007669"/>
    <property type="project" value="TreeGrafter"/>
</dbReference>
<evidence type="ECO:0000256" key="1">
    <source>
        <dbReference type="ARBA" id="ARBA00023002"/>
    </source>
</evidence>
<dbReference type="GO" id="GO:0050660">
    <property type="term" value="F:flavin adenine dinucleotide binding"/>
    <property type="evidence" value="ECO:0007669"/>
    <property type="project" value="TreeGrafter"/>
</dbReference>
<evidence type="ECO:0000313" key="3">
    <source>
        <dbReference type="Proteomes" id="UP001060070"/>
    </source>
</evidence>
<proteinExistence type="predicted"/>
<dbReference type="Pfam" id="PF13738">
    <property type="entry name" value="Pyr_redox_3"/>
    <property type="match status" value="1"/>
</dbReference>
<dbReference type="SUPFAM" id="SSF51905">
    <property type="entry name" value="FAD/NAD(P)-binding domain"/>
    <property type="match status" value="1"/>
</dbReference>
<protein>
    <submittedName>
        <fullName evidence="2">NAD(P)-binding domain-containing protein</fullName>
    </submittedName>
</protein>
<dbReference type="EMBL" id="CP088147">
    <property type="protein sequence ID" value="UTU54603.1"/>
    <property type="molecule type" value="Genomic_DNA"/>
</dbReference>
<gene>
    <name evidence="2" type="ORF">LRP29_14940</name>
</gene>
<dbReference type="Proteomes" id="UP001060070">
    <property type="component" value="Chromosome"/>
</dbReference>
<keyword evidence="1" id="KW-0560">Oxidoreductase</keyword>
<reference evidence="2 3" key="1">
    <citation type="journal article" date="2022" name="Microbiol. Resour. Announc.">
        <title>Complete Genome Sequence of Mesorhizobium ciceri Strain R30, a Rhizobium Used as a Commercial Inoculant for Chickpea in Argentina.</title>
        <authorList>
            <person name="Foresto E."/>
            <person name="Revale S."/>
            <person name="Primo E."/>
            <person name="Nievas F."/>
            <person name="Carezzano E."/>
            <person name="Puente M."/>
            <person name="Alzari P."/>
            <person name="Mart M."/>
            <person name="Ben-Assaya M."/>
            <person name="Mornico D."/>
            <person name="Santoro M."/>
            <person name="Mart F."/>
            <person name="Giordano W."/>
            <person name="Bogino P."/>
        </authorList>
    </citation>
    <scope>NUCLEOTIDE SEQUENCE [LARGE SCALE GENOMIC DNA]</scope>
    <source>
        <strain evidence="2 3">R30</strain>
    </source>
</reference>
<dbReference type="PRINTS" id="PR00411">
    <property type="entry name" value="PNDRDTASEI"/>
</dbReference>
<keyword evidence="3" id="KW-1185">Reference proteome</keyword>
<dbReference type="Gene3D" id="3.50.50.60">
    <property type="entry name" value="FAD/NAD(P)-binding domain"/>
    <property type="match status" value="1"/>
</dbReference>
<dbReference type="InterPro" id="IPR036188">
    <property type="entry name" value="FAD/NAD-bd_sf"/>
</dbReference>
<dbReference type="RefSeq" id="WP_081714190.1">
    <property type="nucleotide sequence ID" value="NZ_CP088147.1"/>
</dbReference>
<dbReference type="PANTHER" id="PTHR43539">
    <property type="entry name" value="FLAVIN-BINDING MONOOXYGENASE-LIKE PROTEIN (AFU_ORTHOLOGUE AFUA_4G09220)"/>
    <property type="match status" value="1"/>
</dbReference>
<dbReference type="PANTHER" id="PTHR43539:SF78">
    <property type="entry name" value="FLAVIN-CONTAINING MONOOXYGENASE"/>
    <property type="match status" value="1"/>
</dbReference>
<dbReference type="AlphaFoldDB" id="A0AB38TIA9"/>